<feature type="binding site" evidence="2">
    <location>
        <begin position="111"/>
        <end position="112"/>
    </location>
    <ligand>
        <name>CoA</name>
        <dbReference type="ChEBI" id="CHEBI:57287"/>
    </ligand>
</feature>
<dbReference type="EMBL" id="JNVM01000025">
    <property type="protein sequence ID" value="KEQ23113.1"/>
    <property type="molecule type" value="Genomic_DNA"/>
</dbReference>
<keyword evidence="3" id="KW-0479">Metal-binding</keyword>
<dbReference type="Proteomes" id="UP000028123">
    <property type="component" value="Unassembled WGS sequence"/>
</dbReference>
<keyword evidence="6" id="KW-1185">Reference proteome</keyword>
<dbReference type="InterPro" id="IPR008278">
    <property type="entry name" value="4-PPantetheinyl_Trfase_dom"/>
</dbReference>
<dbReference type="AlphaFoldDB" id="A0A081NXE0"/>
<dbReference type="Gene3D" id="3.90.470.20">
    <property type="entry name" value="4'-phosphopantetheinyl transferase domain"/>
    <property type="match status" value="2"/>
</dbReference>
<evidence type="ECO:0000313" key="5">
    <source>
        <dbReference type="EMBL" id="KEQ23113.1"/>
    </source>
</evidence>
<feature type="domain" description="4'-phosphopantetheinyl transferase" evidence="4">
    <location>
        <begin position="127"/>
        <end position="215"/>
    </location>
</feature>
<sequence>MLDTLLYLEELALIRPDSRFKAQLCLSSRTYPYEDTEALSTLHEQELAYYRKLQYKRKHSFVVGRYCAKQAISAYNRMAEPQLGQIWVQQGVFQQPVIMLPRTEPLQITITHCDHIAAAIAFPEAHPLGIDLEKIDGANVSAIESQITASEKHMIADTPLDYEAALTMLWTSKESLSKILKTGLMTPLPVYEINHMDIKQDCIVTSYTNFAQYSAVSFRVGHHICSITHPKRTEFKVNIAEIQRLFGSSCAADVR</sequence>
<reference evidence="5 6" key="1">
    <citation type="submission" date="2014-06" db="EMBL/GenBank/DDBJ databases">
        <title>Draft genome sequence of Paenibacillus sp. MSt1.</title>
        <authorList>
            <person name="Aw Y.K."/>
            <person name="Ong K.S."/>
            <person name="Gan H.M."/>
            <person name="Lee S.M."/>
        </authorList>
    </citation>
    <scope>NUCLEOTIDE SEQUENCE [LARGE SCALE GENOMIC DNA]</scope>
    <source>
        <strain evidence="5 6">MSt1</strain>
    </source>
</reference>
<dbReference type="GO" id="GO:0000287">
    <property type="term" value="F:magnesium ion binding"/>
    <property type="evidence" value="ECO:0007669"/>
    <property type="project" value="InterPro"/>
</dbReference>
<evidence type="ECO:0000256" key="3">
    <source>
        <dbReference type="PIRSR" id="PIRSR603542-2"/>
    </source>
</evidence>
<name>A0A081NXE0_9BACL</name>
<evidence type="ECO:0000256" key="2">
    <source>
        <dbReference type="PIRSR" id="PIRSR603542-1"/>
    </source>
</evidence>
<dbReference type="SUPFAM" id="SSF56214">
    <property type="entry name" value="4'-phosphopantetheinyl transferase"/>
    <property type="match status" value="2"/>
</dbReference>
<feature type="binding site" evidence="2">
    <location>
        <position position="178"/>
    </location>
    <ligand>
        <name>CoA</name>
        <dbReference type="ChEBI" id="CHEBI:57287"/>
    </ligand>
</feature>
<evidence type="ECO:0000259" key="4">
    <source>
        <dbReference type="Pfam" id="PF01648"/>
    </source>
</evidence>
<dbReference type="PANTHER" id="PTHR38096">
    <property type="entry name" value="ENTEROBACTIN SYNTHASE COMPONENT D"/>
    <property type="match status" value="1"/>
</dbReference>
<dbReference type="eggNOG" id="COG2977">
    <property type="taxonomic scope" value="Bacteria"/>
</dbReference>
<dbReference type="GO" id="GO:0009366">
    <property type="term" value="C:enterobactin synthetase complex"/>
    <property type="evidence" value="ECO:0007669"/>
    <property type="project" value="InterPro"/>
</dbReference>
<dbReference type="GO" id="GO:0009239">
    <property type="term" value="P:enterobactin biosynthetic process"/>
    <property type="evidence" value="ECO:0007669"/>
    <property type="project" value="InterPro"/>
</dbReference>
<protein>
    <recommendedName>
        <fullName evidence="4">4'-phosphopantetheinyl transferase domain-containing protein</fullName>
    </recommendedName>
</protein>
<dbReference type="InterPro" id="IPR003542">
    <property type="entry name" value="Enbac_synth_compD-like"/>
</dbReference>
<evidence type="ECO:0000313" key="6">
    <source>
        <dbReference type="Proteomes" id="UP000028123"/>
    </source>
</evidence>
<keyword evidence="3" id="KW-0460">Magnesium</keyword>
<feature type="binding site" evidence="3">
    <location>
        <position position="131"/>
    </location>
    <ligand>
        <name>Mg(2+)</name>
        <dbReference type="ChEBI" id="CHEBI:18420"/>
    </ligand>
</feature>
<dbReference type="GO" id="GO:0008897">
    <property type="term" value="F:holo-[acyl-carrier-protein] synthase activity"/>
    <property type="evidence" value="ECO:0007669"/>
    <property type="project" value="InterPro"/>
</dbReference>
<comment type="caution">
    <text evidence="5">The sequence shown here is derived from an EMBL/GenBank/DDBJ whole genome shotgun (WGS) entry which is preliminary data.</text>
</comment>
<dbReference type="PANTHER" id="PTHR38096:SF1">
    <property type="entry name" value="ENTEROBACTIN SYNTHASE COMPONENT D"/>
    <property type="match status" value="1"/>
</dbReference>
<feature type="binding site" evidence="2">
    <location>
        <position position="174"/>
    </location>
    <ligand>
        <name>CoA</name>
        <dbReference type="ChEBI" id="CHEBI:57287"/>
    </ligand>
</feature>
<feature type="binding site" evidence="2">
    <location>
        <position position="65"/>
    </location>
    <ligand>
        <name>CoA</name>
        <dbReference type="ChEBI" id="CHEBI:57287"/>
    </ligand>
</feature>
<keyword evidence="1" id="KW-0808">Transferase</keyword>
<dbReference type="Pfam" id="PF01648">
    <property type="entry name" value="ACPS"/>
    <property type="match status" value="1"/>
</dbReference>
<comment type="cofactor">
    <cofactor evidence="3">
        <name>Mg(2+)</name>
        <dbReference type="ChEBI" id="CHEBI:18420"/>
    </cofactor>
</comment>
<accession>A0A081NXE0</accession>
<feature type="binding site" evidence="3">
    <location>
        <position position="133"/>
    </location>
    <ligand>
        <name>Mg(2+)</name>
        <dbReference type="ChEBI" id="CHEBI:18420"/>
    </ligand>
</feature>
<feature type="binding site" evidence="2">
    <location>
        <position position="57"/>
    </location>
    <ligand>
        <name>CoA</name>
        <dbReference type="ChEBI" id="CHEBI:57287"/>
    </ligand>
</feature>
<dbReference type="GO" id="GO:0005886">
    <property type="term" value="C:plasma membrane"/>
    <property type="evidence" value="ECO:0007669"/>
    <property type="project" value="TreeGrafter"/>
</dbReference>
<organism evidence="5 6">
    <name type="scientific">Paenibacillus tyrfis</name>
    <dbReference type="NCBI Taxonomy" id="1501230"/>
    <lineage>
        <taxon>Bacteria</taxon>
        <taxon>Bacillati</taxon>
        <taxon>Bacillota</taxon>
        <taxon>Bacilli</taxon>
        <taxon>Bacillales</taxon>
        <taxon>Paenibacillaceae</taxon>
        <taxon>Paenibacillus</taxon>
    </lineage>
</organism>
<evidence type="ECO:0000256" key="1">
    <source>
        <dbReference type="ARBA" id="ARBA00022679"/>
    </source>
</evidence>
<gene>
    <name evidence="5" type="ORF">ET33_18230</name>
</gene>
<proteinExistence type="predicted"/>
<feature type="binding site" evidence="2">
    <location>
        <position position="131"/>
    </location>
    <ligand>
        <name>CoA</name>
        <dbReference type="ChEBI" id="CHEBI:57287"/>
    </ligand>
</feature>
<dbReference type="InterPro" id="IPR037143">
    <property type="entry name" value="4-PPantetheinyl_Trfase_dom_sf"/>
</dbReference>